<dbReference type="Pfam" id="PF13837">
    <property type="entry name" value="Myb_DNA-bind_4"/>
    <property type="match status" value="1"/>
</dbReference>
<keyword evidence="1" id="KW-0175">Coiled coil</keyword>
<evidence type="ECO:0000256" key="2">
    <source>
        <dbReference type="SAM" id="MobiDB-lite"/>
    </source>
</evidence>
<dbReference type="PANTHER" id="PTHR47595:SF1">
    <property type="entry name" value="MYB_SANT-LIKE DNA-BINDING DOMAIN-CONTAINING PROTEIN"/>
    <property type="match status" value="1"/>
</dbReference>
<name>A0ABM5L459_DIAVI</name>
<evidence type="ECO:0000259" key="3">
    <source>
        <dbReference type="Pfam" id="PF13837"/>
    </source>
</evidence>
<feature type="compositionally biased region" description="Polar residues" evidence="2">
    <location>
        <begin position="204"/>
        <end position="218"/>
    </location>
</feature>
<evidence type="ECO:0000256" key="1">
    <source>
        <dbReference type="SAM" id="Coils"/>
    </source>
</evidence>
<dbReference type="EnsemblMetazoa" id="XM_050661270.1">
    <property type="protein sequence ID" value="XP_050517227.1"/>
    <property type="gene ID" value="LOC126891923"/>
</dbReference>
<dbReference type="InterPro" id="IPR044822">
    <property type="entry name" value="Myb_DNA-bind_4"/>
</dbReference>
<feature type="compositionally biased region" description="Polar residues" evidence="2">
    <location>
        <begin position="184"/>
        <end position="197"/>
    </location>
</feature>
<proteinExistence type="predicted"/>
<dbReference type="RefSeq" id="XP_050517227.1">
    <property type="nucleotide sequence ID" value="XM_050661270.1"/>
</dbReference>
<dbReference type="Proteomes" id="UP001652700">
    <property type="component" value="Unplaced"/>
</dbReference>
<reference evidence="4" key="1">
    <citation type="submission" date="2025-05" db="UniProtKB">
        <authorList>
            <consortium name="EnsemblMetazoa"/>
        </authorList>
    </citation>
    <scope>IDENTIFICATION</scope>
</reference>
<evidence type="ECO:0000313" key="4">
    <source>
        <dbReference type="EnsemblMetazoa" id="XP_050517227.1"/>
    </source>
</evidence>
<evidence type="ECO:0000313" key="5">
    <source>
        <dbReference type="Proteomes" id="UP001652700"/>
    </source>
</evidence>
<dbReference type="Gene3D" id="1.10.10.60">
    <property type="entry name" value="Homeodomain-like"/>
    <property type="match status" value="1"/>
</dbReference>
<accession>A0ABM5L459</accession>
<keyword evidence="5" id="KW-1185">Reference proteome</keyword>
<feature type="domain" description="Myb/SANT-like DNA-binding" evidence="3">
    <location>
        <begin position="63"/>
        <end position="150"/>
    </location>
</feature>
<organism evidence="4 5">
    <name type="scientific">Diabrotica virgifera virgifera</name>
    <name type="common">western corn rootworm</name>
    <dbReference type="NCBI Taxonomy" id="50390"/>
    <lineage>
        <taxon>Eukaryota</taxon>
        <taxon>Metazoa</taxon>
        <taxon>Ecdysozoa</taxon>
        <taxon>Arthropoda</taxon>
        <taxon>Hexapoda</taxon>
        <taxon>Insecta</taxon>
        <taxon>Pterygota</taxon>
        <taxon>Neoptera</taxon>
        <taxon>Endopterygota</taxon>
        <taxon>Coleoptera</taxon>
        <taxon>Polyphaga</taxon>
        <taxon>Cucujiformia</taxon>
        <taxon>Chrysomeloidea</taxon>
        <taxon>Chrysomelidae</taxon>
        <taxon>Galerucinae</taxon>
        <taxon>Diabroticina</taxon>
        <taxon>Diabroticites</taxon>
        <taxon>Diabrotica</taxon>
    </lineage>
</organism>
<protein>
    <recommendedName>
        <fullName evidence="3">Myb/SANT-like DNA-binding domain-containing protein</fullName>
    </recommendedName>
</protein>
<dbReference type="PANTHER" id="PTHR47595">
    <property type="entry name" value="HEAT SHOCK 70 KDA PROTEIN 14"/>
    <property type="match status" value="1"/>
</dbReference>
<sequence>METYTAEYEFGNLLYKIEEREEIHNLLGDAEYFQQYITENAMSIEVSLLDNEKEGEKRSEQFSWTPRTTKLLLSAYNDKKGLFRDPKMKKKNLWVGIKNVFLDHGYHVSEDILDKKFRNMKSHFKVVKDNAKKSKKGQGRVSWEYFEAVDVIFEEDKTINTDEVISSMRMAVTSELSEDKENILPTTSVNADSQPGTSRREPQPGTSKSEPQPEQNHTPAEETSIPLTGKSLAQYRTVMMDHDDRRLALLERIAQTLDEIKDVQIKRNNLMERYLNLKENKN</sequence>
<feature type="coiled-coil region" evidence="1">
    <location>
        <begin position="253"/>
        <end position="280"/>
    </location>
</feature>
<dbReference type="GeneID" id="126891923"/>
<feature type="region of interest" description="Disordered" evidence="2">
    <location>
        <begin position="176"/>
        <end position="228"/>
    </location>
</feature>